<evidence type="ECO:0000256" key="3">
    <source>
        <dbReference type="SAM" id="Phobius"/>
    </source>
</evidence>
<dbReference type="NCBIfam" id="TIGR00254">
    <property type="entry name" value="GGDEF"/>
    <property type="match status" value="1"/>
</dbReference>
<keyword evidence="7" id="KW-1185">Reference proteome</keyword>
<dbReference type="Pfam" id="PF00990">
    <property type="entry name" value="GGDEF"/>
    <property type="match status" value="1"/>
</dbReference>
<sequence length="701" mass="76274">MIGAWRSGLGWRLAALCLVALGAWLPAHAAGPDWQQRLDHWVRAGFDHPDDALAALQRDELWLDTPEWARLAAQGSVLARDGQGDRDARALAIAERLRGAAERGDQRLIMAGAKLVDAIRFERQGRFEMAAPHALAALEEFTAACVRDDGQPTPEGCDHRIAWRARQILSLNALRLGVRVDAQAQLEAAMRVARQAGDTYREALSLALLAGLQAQGGELERAVVNLEQARQLARGLPGADDLLVRLKISEARLASARGKSRESIEHLLQARTRAENAGLERTQAMVQANLSDEWIRAGRPEEALVAAEFALPVALAHQESRSERVVRHNIVLARLALGQLEPARRELENVLALWHASGAPGDEAIALREFADALAAAGDAKTALALYHRERELSAEIARLNRDSVLRELRTSNDQAAKQREIELLRKEAEVQEAQLANRGLLQSLWALAAFGMLLALLGLGLLVGRVRRARARLVRRRARLRTQSERDALTGLANRHYALGQVRVRGLMQQYAGALLVLDIDHFKRINDDHGHAVGDAVLVEVAARLADVLRDEDLAVRWGGEEFLVIAPTLPAARTALLAERIRRSVGRTAVRFGAGAIEVTVSVGHAHFPLRRRSSGVQDAPPLGWERALNLVDLLLYAAKARGRNSTVGIESIEATDEAALVAIEREFGAACLDGRVQLSATGPAARGIGAVPTPAMA</sequence>
<accession>A0A4Q7VWG5</accession>
<dbReference type="OrthoDB" id="9813903at2"/>
<dbReference type="SUPFAM" id="SSF55073">
    <property type="entry name" value="Nucleotide cyclase"/>
    <property type="match status" value="1"/>
</dbReference>
<keyword evidence="4" id="KW-0732">Signal</keyword>
<protein>
    <recommendedName>
        <fullName evidence="1">diguanylate cyclase</fullName>
        <ecNumber evidence="1">2.7.7.65</ecNumber>
    </recommendedName>
</protein>
<keyword evidence="3" id="KW-0472">Membrane</keyword>
<evidence type="ECO:0000256" key="1">
    <source>
        <dbReference type="ARBA" id="ARBA00012528"/>
    </source>
</evidence>
<dbReference type="SUPFAM" id="SSF48452">
    <property type="entry name" value="TPR-like"/>
    <property type="match status" value="1"/>
</dbReference>
<feature type="domain" description="GGDEF" evidence="5">
    <location>
        <begin position="512"/>
        <end position="655"/>
    </location>
</feature>
<dbReference type="GO" id="GO:0043709">
    <property type="term" value="P:cell adhesion involved in single-species biofilm formation"/>
    <property type="evidence" value="ECO:0007669"/>
    <property type="project" value="TreeGrafter"/>
</dbReference>
<dbReference type="InterPro" id="IPR011990">
    <property type="entry name" value="TPR-like_helical_dom_sf"/>
</dbReference>
<dbReference type="GO" id="GO:0052621">
    <property type="term" value="F:diguanylate cyclase activity"/>
    <property type="evidence" value="ECO:0007669"/>
    <property type="project" value="UniProtKB-EC"/>
</dbReference>
<dbReference type="GO" id="GO:0005886">
    <property type="term" value="C:plasma membrane"/>
    <property type="evidence" value="ECO:0007669"/>
    <property type="project" value="TreeGrafter"/>
</dbReference>
<dbReference type="GO" id="GO:1902201">
    <property type="term" value="P:negative regulation of bacterial-type flagellum-dependent cell motility"/>
    <property type="evidence" value="ECO:0007669"/>
    <property type="project" value="TreeGrafter"/>
</dbReference>
<dbReference type="PANTHER" id="PTHR45138">
    <property type="entry name" value="REGULATORY COMPONENTS OF SENSORY TRANSDUCTION SYSTEM"/>
    <property type="match status" value="1"/>
</dbReference>
<name>A0A4Q7VWG5_9BURK</name>
<comment type="caution">
    <text evidence="6">The sequence shown here is derived from an EMBL/GenBank/DDBJ whole genome shotgun (WGS) entry which is preliminary data.</text>
</comment>
<keyword evidence="3" id="KW-0812">Transmembrane</keyword>
<dbReference type="InterPro" id="IPR000160">
    <property type="entry name" value="GGDEF_dom"/>
</dbReference>
<dbReference type="EMBL" id="SHKP01000005">
    <property type="protein sequence ID" value="RZU01051.1"/>
    <property type="molecule type" value="Genomic_DNA"/>
</dbReference>
<dbReference type="AlphaFoldDB" id="A0A4Q7VWG5"/>
<dbReference type="Gene3D" id="1.25.40.10">
    <property type="entry name" value="Tetratricopeptide repeat domain"/>
    <property type="match status" value="1"/>
</dbReference>
<feature type="signal peptide" evidence="4">
    <location>
        <begin position="1"/>
        <end position="29"/>
    </location>
</feature>
<evidence type="ECO:0000313" key="7">
    <source>
        <dbReference type="Proteomes" id="UP000293671"/>
    </source>
</evidence>
<dbReference type="CDD" id="cd01949">
    <property type="entry name" value="GGDEF"/>
    <property type="match status" value="1"/>
</dbReference>
<dbReference type="EC" id="2.7.7.65" evidence="1"/>
<dbReference type="Gene3D" id="3.30.70.270">
    <property type="match status" value="1"/>
</dbReference>
<evidence type="ECO:0000259" key="5">
    <source>
        <dbReference type="PROSITE" id="PS50887"/>
    </source>
</evidence>
<feature type="transmembrane region" description="Helical" evidence="3">
    <location>
        <begin position="445"/>
        <end position="467"/>
    </location>
</feature>
<dbReference type="InterPro" id="IPR050469">
    <property type="entry name" value="Diguanylate_Cyclase"/>
</dbReference>
<dbReference type="SMART" id="SM00267">
    <property type="entry name" value="GGDEF"/>
    <property type="match status" value="1"/>
</dbReference>
<dbReference type="PANTHER" id="PTHR45138:SF9">
    <property type="entry name" value="DIGUANYLATE CYCLASE DGCM-RELATED"/>
    <property type="match status" value="1"/>
</dbReference>
<evidence type="ECO:0000256" key="4">
    <source>
        <dbReference type="SAM" id="SignalP"/>
    </source>
</evidence>
<keyword evidence="3" id="KW-1133">Transmembrane helix</keyword>
<dbReference type="PROSITE" id="PS50887">
    <property type="entry name" value="GGDEF"/>
    <property type="match status" value="1"/>
</dbReference>
<reference evidence="6 7" key="1">
    <citation type="submission" date="2019-02" db="EMBL/GenBank/DDBJ databases">
        <title>Genomic Encyclopedia of Type Strains, Phase IV (KMG-IV): sequencing the most valuable type-strain genomes for metagenomic binning, comparative biology and taxonomic classification.</title>
        <authorList>
            <person name="Goeker M."/>
        </authorList>
    </citation>
    <scope>NUCLEOTIDE SEQUENCE [LARGE SCALE GENOMIC DNA]</scope>
    <source>
        <strain evidence="6 7">DSM 19570</strain>
    </source>
</reference>
<evidence type="ECO:0000256" key="2">
    <source>
        <dbReference type="ARBA" id="ARBA00034247"/>
    </source>
</evidence>
<gene>
    <name evidence="6" type="ORF">EV670_1765</name>
</gene>
<dbReference type="InterPro" id="IPR029787">
    <property type="entry name" value="Nucleotide_cyclase"/>
</dbReference>
<proteinExistence type="predicted"/>
<comment type="catalytic activity">
    <reaction evidence="2">
        <text>2 GTP = 3',3'-c-di-GMP + 2 diphosphate</text>
        <dbReference type="Rhea" id="RHEA:24898"/>
        <dbReference type="ChEBI" id="CHEBI:33019"/>
        <dbReference type="ChEBI" id="CHEBI:37565"/>
        <dbReference type="ChEBI" id="CHEBI:58805"/>
        <dbReference type="EC" id="2.7.7.65"/>
    </reaction>
</comment>
<dbReference type="InterPro" id="IPR043128">
    <property type="entry name" value="Rev_trsase/Diguanyl_cyclase"/>
</dbReference>
<organism evidence="6 7">
    <name type="scientific">Rivibacter subsaxonicus</name>
    <dbReference type="NCBI Taxonomy" id="457575"/>
    <lineage>
        <taxon>Bacteria</taxon>
        <taxon>Pseudomonadati</taxon>
        <taxon>Pseudomonadota</taxon>
        <taxon>Betaproteobacteria</taxon>
        <taxon>Burkholderiales</taxon>
        <taxon>Rivibacter</taxon>
    </lineage>
</organism>
<feature type="chain" id="PRO_5020834955" description="diguanylate cyclase" evidence="4">
    <location>
        <begin position="30"/>
        <end position="701"/>
    </location>
</feature>
<dbReference type="Proteomes" id="UP000293671">
    <property type="component" value="Unassembled WGS sequence"/>
</dbReference>
<dbReference type="RefSeq" id="WP_130431467.1">
    <property type="nucleotide sequence ID" value="NZ_SHKP01000005.1"/>
</dbReference>
<evidence type="ECO:0000313" key="6">
    <source>
        <dbReference type="EMBL" id="RZU01051.1"/>
    </source>
</evidence>